<sequence>MPRCTTKRELRGINTASNSRNNKVILLPHKHSLIGQSISQQEHIFQFLVNS</sequence>
<proteinExistence type="predicted"/>
<protein>
    <submittedName>
        <fullName evidence="1">Uncharacterized protein</fullName>
    </submittedName>
</protein>
<evidence type="ECO:0000313" key="2">
    <source>
        <dbReference type="Proteomes" id="UP001295684"/>
    </source>
</evidence>
<reference evidence="1" key="1">
    <citation type="submission" date="2023-07" db="EMBL/GenBank/DDBJ databases">
        <authorList>
            <consortium name="AG Swart"/>
            <person name="Singh M."/>
            <person name="Singh A."/>
            <person name="Seah K."/>
            <person name="Emmerich C."/>
        </authorList>
    </citation>
    <scope>NUCLEOTIDE SEQUENCE</scope>
    <source>
        <strain evidence="1">DP1</strain>
    </source>
</reference>
<name>A0AAD1UB48_EUPCR</name>
<dbReference type="EMBL" id="CAMPGE010003104">
    <property type="protein sequence ID" value="CAI2361928.1"/>
    <property type="molecule type" value="Genomic_DNA"/>
</dbReference>
<gene>
    <name evidence="1" type="ORF">ECRASSUSDP1_LOCUS3244</name>
</gene>
<keyword evidence="2" id="KW-1185">Reference proteome</keyword>
<evidence type="ECO:0000313" key="1">
    <source>
        <dbReference type="EMBL" id="CAI2361928.1"/>
    </source>
</evidence>
<comment type="caution">
    <text evidence="1">The sequence shown here is derived from an EMBL/GenBank/DDBJ whole genome shotgun (WGS) entry which is preliminary data.</text>
</comment>
<dbReference type="AlphaFoldDB" id="A0AAD1UB48"/>
<accession>A0AAD1UB48</accession>
<organism evidence="1 2">
    <name type="scientific">Euplotes crassus</name>
    <dbReference type="NCBI Taxonomy" id="5936"/>
    <lineage>
        <taxon>Eukaryota</taxon>
        <taxon>Sar</taxon>
        <taxon>Alveolata</taxon>
        <taxon>Ciliophora</taxon>
        <taxon>Intramacronucleata</taxon>
        <taxon>Spirotrichea</taxon>
        <taxon>Hypotrichia</taxon>
        <taxon>Euplotida</taxon>
        <taxon>Euplotidae</taxon>
        <taxon>Moneuplotes</taxon>
    </lineage>
</organism>
<dbReference type="Proteomes" id="UP001295684">
    <property type="component" value="Unassembled WGS sequence"/>
</dbReference>